<keyword evidence="7" id="KW-0472">Membrane</keyword>
<dbReference type="InterPro" id="IPR003593">
    <property type="entry name" value="AAA+_ATPase"/>
</dbReference>
<dbReference type="InterPro" id="IPR003439">
    <property type="entry name" value="ABC_transporter-like_ATP-bd"/>
</dbReference>
<dbReference type="PROSITE" id="PS50893">
    <property type="entry name" value="ABC_TRANSPORTER_2"/>
    <property type="match status" value="1"/>
</dbReference>
<evidence type="ECO:0000313" key="9">
    <source>
        <dbReference type="EMBL" id="RQP25504.1"/>
    </source>
</evidence>
<organism evidence="9 10">
    <name type="scientific">Piscinibacter terrae</name>
    <dbReference type="NCBI Taxonomy" id="2496871"/>
    <lineage>
        <taxon>Bacteria</taxon>
        <taxon>Pseudomonadati</taxon>
        <taxon>Pseudomonadota</taxon>
        <taxon>Betaproteobacteria</taxon>
        <taxon>Burkholderiales</taxon>
        <taxon>Sphaerotilaceae</taxon>
        <taxon>Piscinibacter</taxon>
    </lineage>
</organism>
<dbReference type="Pfam" id="PF00005">
    <property type="entry name" value="ABC_tran"/>
    <property type="match status" value="1"/>
</dbReference>
<dbReference type="SUPFAM" id="SSF52540">
    <property type="entry name" value="P-loop containing nucleoside triphosphate hydrolases"/>
    <property type="match status" value="1"/>
</dbReference>
<keyword evidence="6" id="KW-1278">Translocase</keyword>
<evidence type="ECO:0000313" key="10">
    <source>
        <dbReference type="Proteomes" id="UP000267464"/>
    </source>
</evidence>
<gene>
    <name evidence="9" type="primary">ccmA</name>
    <name evidence="9" type="ORF">DZC73_11050</name>
</gene>
<dbReference type="InterPro" id="IPR027417">
    <property type="entry name" value="P-loop_NTPase"/>
</dbReference>
<keyword evidence="5" id="KW-0067">ATP-binding</keyword>
<evidence type="ECO:0000256" key="5">
    <source>
        <dbReference type="ARBA" id="ARBA00022840"/>
    </source>
</evidence>
<sequence length="218" mass="23482">MSAATAPRLHAEALACRRGLRLLFKDLNLGVEPGQIVWLRGHNGRGKTSLLRLVAGLSSAEHGDVTADGLPVRKSADFRERLVFIGHHNALKDDLTVTEALQFLLRIHGRPSDLATAHAALAALDMGSRRNAFVRTLSQGQRRRVALARLAVEPAPSLWVLDEPFDALDVDGIARLNGLLEGHAARGGSVLLTSHLPLDTARLSPTEINLDAYAAAPR</sequence>
<evidence type="ECO:0000259" key="8">
    <source>
        <dbReference type="PROSITE" id="PS50893"/>
    </source>
</evidence>
<dbReference type="PANTHER" id="PTHR43499:SF1">
    <property type="entry name" value="ABC TRANSPORTER I FAMILY MEMBER 1"/>
    <property type="match status" value="1"/>
</dbReference>
<dbReference type="Gene3D" id="3.40.50.300">
    <property type="entry name" value="P-loop containing nucleotide triphosphate hydrolases"/>
    <property type="match status" value="1"/>
</dbReference>
<dbReference type="GO" id="GO:0016887">
    <property type="term" value="F:ATP hydrolysis activity"/>
    <property type="evidence" value="ECO:0007669"/>
    <property type="project" value="InterPro"/>
</dbReference>
<comment type="caution">
    <text evidence="9">The sequence shown here is derived from an EMBL/GenBank/DDBJ whole genome shotgun (WGS) entry which is preliminary data.</text>
</comment>
<evidence type="ECO:0000256" key="1">
    <source>
        <dbReference type="ARBA" id="ARBA00022448"/>
    </source>
</evidence>
<name>A0A3N7HTE1_9BURK</name>
<dbReference type="GO" id="GO:0005524">
    <property type="term" value="F:ATP binding"/>
    <property type="evidence" value="ECO:0007669"/>
    <property type="project" value="UniProtKB-KW"/>
</dbReference>
<dbReference type="GO" id="GO:0022857">
    <property type="term" value="F:transmembrane transporter activity"/>
    <property type="evidence" value="ECO:0007669"/>
    <property type="project" value="InterPro"/>
</dbReference>
<evidence type="ECO:0000256" key="6">
    <source>
        <dbReference type="ARBA" id="ARBA00022967"/>
    </source>
</evidence>
<dbReference type="AlphaFoldDB" id="A0A3N7HTE1"/>
<keyword evidence="2" id="KW-1003">Cell membrane</keyword>
<dbReference type="NCBIfam" id="NF010061">
    <property type="entry name" value="PRK13538.1"/>
    <property type="match status" value="1"/>
</dbReference>
<evidence type="ECO:0000256" key="2">
    <source>
        <dbReference type="ARBA" id="ARBA00022475"/>
    </source>
</evidence>
<reference evidence="9 10" key="1">
    <citation type="submission" date="2018-08" db="EMBL/GenBank/DDBJ databases">
        <authorList>
            <person name="Khan S.A."/>
            <person name="Jeon C.O."/>
            <person name="Chun B.H."/>
            <person name="Jeong S.E."/>
        </authorList>
    </citation>
    <scope>NUCLEOTIDE SEQUENCE [LARGE SCALE GENOMIC DNA]</scope>
    <source>
        <strain evidence="9 10">S-16</strain>
    </source>
</reference>
<proteinExistence type="predicted"/>
<evidence type="ECO:0000256" key="4">
    <source>
        <dbReference type="ARBA" id="ARBA00022748"/>
    </source>
</evidence>
<protein>
    <submittedName>
        <fullName evidence="9">Cytochrome c biogenesis heme-transporting ATPase CcmA</fullName>
    </submittedName>
</protein>
<evidence type="ECO:0000256" key="3">
    <source>
        <dbReference type="ARBA" id="ARBA00022741"/>
    </source>
</evidence>
<dbReference type="InterPro" id="IPR017871">
    <property type="entry name" value="ABC_transporter-like_CS"/>
</dbReference>
<dbReference type="PROSITE" id="PS00211">
    <property type="entry name" value="ABC_TRANSPORTER_1"/>
    <property type="match status" value="1"/>
</dbReference>
<reference evidence="9 10" key="2">
    <citation type="submission" date="2018-12" db="EMBL/GenBank/DDBJ databases">
        <title>Rhizobacter gummiphilus sp. nov., a rubber-degrading bacterium isolated from the soil of a botanical garden in Japan.</title>
        <authorList>
            <person name="Shunsuke S.S."/>
        </authorList>
    </citation>
    <scope>NUCLEOTIDE SEQUENCE [LARGE SCALE GENOMIC DNA]</scope>
    <source>
        <strain evidence="9 10">S-16</strain>
    </source>
</reference>
<dbReference type="GO" id="GO:0017004">
    <property type="term" value="P:cytochrome complex assembly"/>
    <property type="evidence" value="ECO:0007669"/>
    <property type="project" value="UniProtKB-KW"/>
</dbReference>
<dbReference type="EMBL" id="QUSW01000002">
    <property type="protein sequence ID" value="RQP25504.1"/>
    <property type="molecule type" value="Genomic_DNA"/>
</dbReference>
<evidence type="ECO:0000256" key="7">
    <source>
        <dbReference type="ARBA" id="ARBA00023136"/>
    </source>
</evidence>
<dbReference type="PANTHER" id="PTHR43499">
    <property type="entry name" value="ABC TRANSPORTER I FAMILY MEMBER 1"/>
    <property type="match status" value="1"/>
</dbReference>
<keyword evidence="4" id="KW-0201">Cytochrome c-type biogenesis</keyword>
<keyword evidence="1" id="KW-0813">Transport</keyword>
<dbReference type="NCBIfam" id="TIGR01189">
    <property type="entry name" value="ccmA"/>
    <property type="match status" value="1"/>
</dbReference>
<feature type="domain" description="ABC transporter" evidence="8">
    <location>
        <begin position="9"/>
        <end position="218"/>
    </location>
</feature>
<keyword evidence="10" id="KW-1185">Reference proteome</keyword>
<dbReference type="OrthoDB" id="9800654at2"/>
<dbReference type="InterPro" id="IPR005895">
    <property type="entry name" value="ABC_transptr_haem_export_CcmA"/>
</dbReference>
<dbReference type="SMART" id="SM00382">
    <property type="entry name" value="AAA"/>
    <property type="match status" value="1"/>
</dbReference>
<dbReference type="Proteomes" id="UP000267464">
    <property type="component" value="Unassembled WGS sequence"/>
</dbReference>
<accession>A0A3N7HTE1</accession>
<keyword evidence="3" id="KW-0547">Nucleotide-binding</keyword>
<dbReference type="RefSeq" id="WP_124540263.1">
    <property type="nucleotide sequence ID" value="NZ_QUSW01000002.1"/>
</dbReference>